<dbReference type="AlphaFoldDB" id="A0A5C1AMG3"/>
<gene>
    <name evidence="1" type="ORF">PX52LOC_06214</name>
</gene>
<evidence type="ECO:0000313" key="2">
    <source>
        <dbReference type="Proteomes" id="UP000324974"/>
    </source>
</evidence>
<organism evidence="1 2">
    <name type="scientific">Limnoglobus roseus</name>
    <dbReference type="NCBI Taxonomy" id="2598579"/>
    <lineage>
        <taxon>Bacteria</taxon>
        <taxon>Pseudomonadati</taxon>
        <taxon>Planctomycetota</taxon>
        <taxon>Planctomycetia</taxon>
        <taxon>Gemmatales</taxon>
        <taxon>Gemmataceae</taxon>
        <taxon>Limnoglobus</taxon>
    </lineage>
</organism>
<dbReference type="Proteomes" id="UP000324974">
    <property type="component" value="Chromosome"/>
</dbReference>
<proteinExistence type="predicted"/>
<protein>
    <recommendedName>
        <fullName evidence="3">SMI1/KNR4 family protein</fullName>
    </recommendedName>
</protein>
<name>A0A5C1AMG3_9BACT</name>
<dbReference type="KEGG" id="lrs:PX52LOC_06214"/>
<keyword evidence="2" id="KW-1185">Reference proteome</keyword>
<sequence>MTEEQWLAWRDPRALIQSIPYQANDFKAMGFTDRRFRLFAVGCVRRVQRSCPHPLVPIALDAVERFVDARNNEDRRRLKIVRGKVFANDAWLGTVEGRLARAVVGNQGRHSAVETSWYAGCLVGGISPQSEDEREEQGPLLRDIFGNPFRPVTFSPAWLTPTAVGLAQAIYEDRAFDRLPILADALQDAGCEDEAILGHCRGDGPHVRGCWVVDGVLGKG</sequence>
<evidence type="ECO:0000313" key="1">
    <source>
        <dbReference type="EMBL" id="QEL19156.1"/>
    </source>
</evidence>
<evidence type="ECO:0008006" key="3">
    <source>
        <dbReference type="Google" id="ProtNLM"/>
    </source>
</evidence>
<reference evidence="2" key="1">
    <citation type="submission" date="2019-08" db="EMBL/GenBank/DDBJ databases">
        <title>Limnoglobus roseus gen. nov., sp. nov., a novel freshwater planctomycete with a giant genome from the family Gemmataceae.</title>
        <authorList>
            <person name="Kulichevskaya I.S."/>
            <person name="Naumoff D.G."/>
            <person name="Miroshnikov K."/>
            <person name="Ivanova A."/>
            <person name="Philippov D.A."/>
            <person name="Hakobyan A."/>
            <person name="Rijpstra I.C."/>
            <person name="Sinninghe Damste J.S."/>
            <person name="Liesack W."/>
            <person name="Dedysh S.N."/>
        </authorList>
    </citation>
    <scope>NUCLEOTIDE SEQUENCE [LARGE SCALE GENOMIC DNA]</scope>
    <source>
        <strain evidence="2">PX52</strain>
    </source>
</reference>
<dbReference type="EMBL" id="CP042425">
    <property type="protein sequence ID" value="QEL19156.1"/>
    <property type="molecule type" value="Genomic_DNA"/>
</dbReference>
<accession>A0A5C1AMG3</accession>